<dbReference type="AlphaFoldDB" id="A0A0M7A5E2"/>
<name>A0A0M7A5E2_9HYPH</name>
<feature type="compositionally biased region" description="Basic and acidic residues" evidence="1">
    <location>
        <begin position="114"/>
        <end position="131"/>
    </location>
</feature>
<evidence type="ECO:0000256" key="1">
    <source>
        <dbReference type="SAM" id="MobiDB-lite"/>
    </source>
</evidence>
<sequence>MSGALLYMISSDQQLEPPCLEFAHYLNWNTKMLKSIVLSPLLVLSLAGQAQSGASISSDLAADQKRSFAATKLLLDEVRPAVGKALDGECFQYLVVPLAGAARLNINELAAPSDQHDHTAPVEVEKSHLEWDSGGPVGPVTAH</sequence>
<gene>
    <name evidence="2" type="ORF">LA5096_02204</name>
</gene>
<accession>A0A0M7A5E2</accession>
<keyword evidence="3" id="KW-1185">Reference proteome</keyword>
<dbReference type="EMBL" id="CXWC01000007">
    <property type="protein sequence ID" value="CTQ69646.1"/>
    <property type="molecule type" value="Genomic_DNA"/>
</dbReference>
<evidence type="ECO:0000313" key="2">
    <source>
        <dbReference type="EMBL" id="CTQ69646.1"/>
    </source>
</evidence>
<feature type="region of interest" description="Disordered" evidence="1">
    <location>
        <begin position="113"/>
        <end position="143"/>
    </location>
</feature>
<protein>
    <submittedName>
        <fullName evidence="2">Uncharacterized protein</fullName>
    </submittedName>
</protein>
<evidence type="ECO:0000313" key="3">
    <source>
        <dbReference type="Proteomes" id="UP000049983"/>
    </source>
</evidence>
<dbReference type="STRING" id="311410.LA5095_06131"/>
<organism evidence="2 3">
    <name type="scientific">Roseibium album</name>
    <dbReference type="NCBI Taxonomy" id="311410"/>
    <lineage>
        <taxon>Bacteria</taxon>
        <taxon>Pseudomonadati</taxon>
        <taxon>Pseudomonadota</taxon>
        <taxon>Alphaproteobacteria</taxon>
        <taxon>Hyphomicrobiales</taxon>
        <taxon>Stappiaceae</taxon>
        <taxon>Roseibium</taxon>
    </lineage>
</organism>
<reference evidence="3" key="1">
    <citation type="submission" date="2015-07" db="EMBL/GenBank/DDBJ databases">
        <authorList>
            <person name="Rodrigo-Torres Lidia"/>
            <person name="Arahal R.David."/>
        </authorList>
    </citation>
    <scope>NUCLEOTIDE SEQUENCE [LARGE SCALE GENOMIC DNA]</scope>
    <source>
        <strain evidence="3">CECT 5096</strain>
    </source>
</reference>
<dbReference type="Proteomes" id="UP000049983">
    <property type="component" value="Unassembled WGS sequence"/>
</dbReference>
<proteinExistence type="predicted"/>